<accession>A0A4W3GII0</accession>
<reference evidence="3" key="1">
    <citation type="journal article" date="2006" name="Science">
        <title>Ancient noncoding elements conserved in the human genome.</title>
        <authorList>
            <person name="Venkatesh B."/>
            <person name="Kirkness E.F."/>
            <person name="Loh Y.H."/>
            <person name="Halpern A.L."/>
            <person name="Lee A.P."/>
            <person name="Johnson J."/>
            <person name="Dandona N."/>
            <person name="Viswanathan L.D."/>
            <person name="Tay A."/>
            <person name="Venter J.C."/>
            <person name="Strausberg R.L."/>
            <person name="Brenner S."/>
        </authorList>
    </citation>
    <scope>NUCLEOTIDE SEQUENCE [LARGE SCALE GENOMIC DNA]</scope>
</reference>
<dbReference type="Pfam" id="PF00188">
    <property type="entry name" value="CAP"/>
    <property type="match status" value="1"/>
</dbReference>
<feature type="domain" description="SCP" evidence="1">
    <location>
        <begin position="35"/>
        <end position="179"/>
    </location>
</feature>
<dbReference type="AlphaFoldDB" id="A0A4W3GII0"/>
<keyword evidence="3" id="KW-1185">Reference proteome</keyword>
<organism evidence="2 3">
    <name type="scientific">Callorhinchus milii</name>
    <name type="common">Ghost shark</name>
    <dbReference type="NCBI Taxonomy" id="7868"/>
    <lineage>
        <taxon>Eukaryota</taxon>
        <taxon>Metazoa</taxon>
        <taxon>Chordata</taxon>
        <taxon>Craniata</taxon>
        <taxon>Vertebrata</taxon>
        <taxon>Chondrichthyes</taxon>
        <taxon>Holocephali</taxon>
        <taxon>Chimaeriformes</taxon>
        <taxon>Callorhinchidae</taxon>
        <taxon>Callorhinchus</taxon>
    </lineage>
</organism>
<reference evidence="3" key="3">
    <citation type="journal article" date="2014" name="Nature">
        <title>Elephant shark genome provides unique insights into gnathostome evolution.</title>
        <authorList>
            <consortium name="International Elephant Shark Genome Sequencing Consortium"/>
            <person name="Venkatesh B."/>
            <person name="Lee A.P."/>
            <person name="Ravi V."/>
            <person name="Maurya A.K."/>
            <person name="Lian M.M."/>
            <person name="Swann J.B."/>
            <person name="Ohta Y."/>
            <person name="Flajnik M.F."/>
            <person name="Sutoh Y."/>
            <person name="Kasahara M."/>
            <person name="Hoon S."/>
            <person name="Gangu V."/>
            <person name="Roy S.W."/>
            <person name="Irimia M."/>
            <person name="Korzh V."/>
            <person name="Kondrychyn I."/>
            <person name="Lim Z.W."/>
            <person name="Tay B.H."/>
            <person name="Tohari S."/>
            <person name="Kong K.W."/>
            <person name="Ho S."/>
            <person name="Lorente-Galdos B."/>
            <person name="Quilez J."/>
            <person name="Marques-Bonet T."/>
            <person name="Raney B.J."/>
            <person name="Ingham P.W."/>
            <person name="Tay A."/>
            <person name="Hillier L.W."/>
            <person name="Minx P."/>
            <person name="Boehm T."/>
            <person name="Wilson R.K."/>
            <person name="Brenner S."/>
            <person name="Warren W.C."/>
        </authorList>
    </citation>
    <scope>NUCLEOTIDE SEQUENCE [LARGE SCALE GENOMIC DNA]</scope>
</reference>
<dbReference type="PRINTS" id="PR00837">
    <property type="entry name" value="V5TPXLIKE"/>
</dbReference>
<name>A0A4W3GII0_CALMI</name>
<dbReference type="InterPro" id="IPR014044">
    <property type="entry name" value="CAP_dom"/>
</dbReference>
<dbReference type="Gene3D" id="3.40.33.10">
    <property type="entry name" value="CAP"/>
    <property type="match status" value="1"/>
</dbReference>
<evidence type="ECO:0000313" key="2">
    <source>
        <dbReference type="Ensembl" id="ENSCMIP00000002500.1"/>
    </source>
</evidence>
<dbReference type="GeneTree" id="ENSGT00940000163908"/>
<proteinExistence type="predicted"/>
<dbReference type="Ensembl" id="ENSCMIT00000002588.1">
    <property type="protein sequence ID" value="ENSCMIP00000002500.1"/>
    <property type="gene ID" value="ENSCMIG00000001484.1"/>
</dbReference>
<dbReference type="SMART" id="SM00198">
    <property type="entry name" value="SCP"/>
    <property type="match status" value="1"/>
</dbReference>
<reference evidence="2" key="4">
    <citation type="submission" date="2025-08" db="UniProtKB">
        <authorList>
            <consortium name="Ensembl"/>
        </authorList>
    </citation>
    <scope>IDENTIFICATION</scope>
</reference>
<dbReference type="InParanoid" id="A0A4W3GII0"/>
<reference evidence="3" key="2">
    <citation type="journal article" date="2007" name="PLoS Biol.">
        <title>Survey sequencing and comparative analysis of the elephant shark (Callorhinchus milii) genome.</title>
        <authorList>
            <person name="Venkatesh B."/>
            <person name="Kirkness E.F."/>
            <person name="Loh Y.H."/>
            <person name="Halpern A.L."/>
            <person name="Lee A.P."/>
            <person name="Johnson J."/>
            <person name="Dandona N."/>
            <person name="Viswanathan L.D."/>
            <person name="Tay A."/>
            <person name="Venter J.C."/>
            <person name="Strausberg R.L."/>
            <person name="Brenner S."/>
        </authorList>
    </citation>
    <scope>NUCLEOTIDE SEQUENCE [LARGE SCALE GENOMIC DNA]</scope>
</reference>
<dbReference type="OMA" id="WANERHR"/>
<dbReference type="PANTHER" id="PTHR10334">
    <property type="entry name" value="CYSTEINE-RICH SECRETORY PROTEIN-RELATED"/>
    <property type="match status" value="1"/>
</dbReference>
<dbReference type="SUPFAM" id="SSF55797">
    <property type="entry name" value="PR-1-like"/>
    <property type="match status" value="1"/>
</dbReference>
<reference evidence="2" key="5">
    <citation type="submission" date="2025-09" db="UniProtKB">
        <authorList>
            <consortium name="Ensembl"/>
        </authorList>
    </citation>
    <scope>IDENTIFICATION</scope>
</reference>
<protein>
    <recommendedName>
        <fullName evidence="1">SCP domain-containing protein</fullName>
    </recommendedName>
</protein>
<evidence type="ECO:0000259" key="1">
    <source>
        <dbReference type="SMART" id="SM00198"/>
    </source>
</evidence>
<evidence type="ECO:0000313" key="3">
    <source>
        <dbReference type="Proteomes" id="UP000314986"/>
    </source>
</evidence>
<dbReference type="Proteomes" id="UP000314986">
    <property type="component" value="Unassembled WGS sequence"/>
</dbReference>
<sequence length="215" mass="25062">MSEDNKMSAIPLRSVAVSLFILLAFPTSIWPLSAEQKEHIVALHNQYRSSANYASNMRRMVRRRWDTRLEKMARKHAQKCIWESGINNYSTVGENMHLNKCNLNIEKAIQVWYKEIDNYAFDSMKCFNKKKCGHYRQVVWAKSERIGCSFKYCEEVNGLKAQYGNLLVCKYAPRGDLIGQKPYHLGTPCSQCPRELKCRDNLCSKYLFLLTFILN</sequence>
<dbReference type="InterPro" id="IPR001283">
    <property type="entry name" value="CRISP-related"/>
</dbReference>
<dbReference type="InterPro" id="IPR035940">
    <property type="entry name" value="CAP_sf"/>
</dbReference>